<evidence type="ECO:0000256" key="1">
    <source>
        <dbReference type="SAM" id="MobiDB-lite"/>
    </source>
</evidence>
<proteinExistence type="predicted"/>
<feature type="region of interest" description="Disordered" evidence="1">
    <location>
        <begin position="1"/>
        <end position="33"/>
    </location>
</feature>
<organism evidence="2 3">
    <name type="scientific">Brassica cretica</name>
    <name type="common">Mustard</name>
    <dbReference type="NCBI Taxonomy" id="69181"/>
    <lineage>
        <taxon>Eukaryota</taxon>
        <taxon>Viridiplantae</taxon>
        <taxon>Streptophyta</taxon>
        <taxon>Embryophyta</taxon>
        <taxon>Tracheophyta</taxon>
        <taxon>Spermatophyta</taxon>
        <taxon>Magnoliopsida</taxon>
        <taxon>eudicotyledons</taxon>
        <taxon>Gunneridae</taxon>
        <taxon>Pentapetalae</taxon>
        <taxon>rosids</taxon>
        <taxon>malvids</taxon>
        <taxon>Brassicales</taxon>
        <taxon>Brassicaceae</taxon>
        <taxon>Brassiceae</taxon>
        <taxon>Brassica</taxon>
    </lineage>
</organism>
<reference evidence="2" key="1">
    <citation type="submission" date="2019-12" db="EMBL/GenBank/DDBJ databases">
        <title>Genome sequencing and annotation of Brassica cretica.</title>
        <authorList>
            <person name="Studholme D.J."/>
            <person name="Sarris P."/>
        </authorList>
    </citation>
    <scope>NUCLEOTIDE SEQUENCE</scope>
    <source>
        <strain evidence="2">PFS-109/04</strain>
        <tissue evidence="2">Leaf</tissue>
    </source>
</reference>
<accession>A0A8S9RQ80</accession>
<sequence length="104" mass="11266">MEGSPYRKCSFSQRKGVVPTGPEVLPSRDPGRLLAGTQRSVSCLGSGGIQYLRSKSTKVREHIKIPAYPDVESSKVWRLGTTPGRSTPAPPKSDSGFLQKQHAT</sequence>
<comment type="caution">
    <text evidence="2">The sequence shown here is derived from an EMBL/GenBank/DDBJ whole genome shotgun (WGS) entry which is preliminary data.</text>
</comment>
<gene>
    <name evidence="2" type="ORF">F2Q69_00059614</name>
</gene>
<name>A0A8S9RQ80_BRACR</name>
<evidence type="ECO:0000313" key="3">
    <source>
        <dbReference type="Proteomes" id="UP000712600"/>
    </source>
</evidence>
<evidence type="ECO:0000313" key="2">
    <source>
        <dbReference type="EMBL" id="KAF3574826.1"/>
    </source>
</evidence>
<dbReference type="Proteomes" id="UP000712600">
    <property type="component" value="Unassembled WGS sequence"/>
</dbReference>
<protein>
    <submittedName>
        <fullName evidence="2">Uncharacterized protein</fullName>
    </submittedName>
</protein>
<feature type="region of interest" description="Disordered" evidence="1">
    <location>
        <begin position="76"/>
        <end position="104"/>
    </location>
</feature>
<dbReference type="AlphaFoldDB" id="A0A8S9RQ80"/>
<dbReference type="EMBL" id="QGKX02000095">
    <property type="protein sequence ID" value="KAF3574826.1"/>
    <property type="molecule type" value="Genomic_DNA"/>
</dbReference>